<sequence length="499" mass="55023">MDFTSLDAIEFFQDNKKHIRAYYQGKDDLIRESSFEDGHGWFTRGDGVIASNAKSKSPITATSWNVGNESQIRLYYLDNQYNICECQGHHTSGVTTWAYSVILQNGNVAPGSQLAVARPEKDDTKLRVFYQENPDTSGKHPVREILRLSAVSARKSKDVRLYYQGESGFIMESFWDNAGIGRWETNDSIPPYQLVPKAPISALCWYAGDDSDNSNLRIRIYTILESHGDQIAELSYQEGWDTEPGIVAHDALLGGAQPPSQRVEYSAVAASRDTKADLYRPNCVFYQPGPDVINVTPVAADDGEEYDREASNVVTPGGIPKSRDALNHRVPQTSGTTGTHAEVAQLTAELTSKDAEINRLTGLLAAANIGSLSPSDFGSSFTTWQDVKAEYDRTKADLIACRNTMYTQADFDGVRASADQRYASLESVHLDSIEKQKEFARWTAGIVGGLARAFGPVAWGVSYAKWKGDLDYVVANGVASGMHSYGFDEYSKGQNYSGW</sequence>
<evidence type="ECO:0000313" key="3">
    <source>
        <dbReference type="Proteomes" id="UP000078397"/>
    </source>
</evidence>
<dbReference type="Gene3D" id="2.120.10.70">
    <property type="entry name" value="Fucose-specific lectin"/>
    <property type="match status" value="1"/>
</dbReference>
<evidence type="ECO:0000256" key="1">
    <source>
        <dbReference type="ARBA" id="ARBA00009042"/>
    </source>
</evidence>
<evidence type="ECO:0000313" key="2">
    <source>
        <dbReference type="EMBL" id="OAQ67184.2"/>
    </source>
</evidence>
<dbReference type="RefSeq" id="XP_022284421.1">
    <property type="nucleotide sequence ID" value="XM_022428917.1"/>
</dbReference>
<dbReference type="STRING" id="1380566.A0A179FNM8"/>
<dbReference type="SUPFAM" id="SSF89372">
    <property type="entry name" value="Fucose-specific lectin"/>
    <property type="match status" value="1"/>
</dbReference>
<dbReference type="GO" id="GO:0030246">
    <property type="term" value="F:carbohydrate binding"/>
    <property type="evidence" value="ECO:0007669"/>
    <property type="project" value="UniProtKB-KW"/>
</dbReference>
<comment type="similarity">
    <text evidence="1">Belongs to the fungal fucose-specific lectin family.</text>
</comment>
<reference evidence="2 3" key="1">
    <citation type="journal article" date="2016" name="PLoS Pathog.">
        <title>Biosynthesis of antibiotic leucinostatins in bio-control fungus Purpureocillium lilacinum and their inhibition on phytophthora revealed by genome mining.</title>
        <authorList>
            <person name="Wang G."/>
            <person name="Liu Z."/>
            <person name="Lin R."/>
            <person name="Li E."/>
            <person name="Mao Z."/>
            <person name="Ling J."/>
            <person name="Yang Y."/>
            <person name="Yin W.B."/>
            <person name="Xie B."/>
        </authorList>
    </citation>
    <scope>NUCLEOTIDE SEQUENCE [LARGE SCALE GENOMIC DNA]</scope>
    <source>
        <strain evidence="2">170</strain>
    </source>
</reference>
<dbReference type="AlphaFoldDB" id="A0A179FNM8"/>
<organism evidence="2 3">
    <name type="scientific">Pochonia chlamydosporia 170</name>
    <dbReference type="NCBI Taxonomy" id="1380566"/>
    <lineage>
        <taxon>Eukaryota</taxon>
        <taxon>Fungi</taxon>
        <taxon>Dikarya</taxon>
        <taxon>Ascomycota</taxon>
        <taxon>Pezizomycotina</taxon>
        <taxon>Sordariomycetes</taxon>
        <taxon>Hypocreomycetidae</taxon>
        <taxon>Hypocreales</taxon>
        <taxon>Clavicipitaceae</taxon>
        <taxon>Pochonia</taxon>
    </lineage>
</organism>
<dbReference type="EMBL" id="LSBJ02000004">
    <property type="protein sequence ID" value="OAQ67184.2"/>
    <property type="molecule type" value="Genomic_DNA"/>
</dbReference>
<dbReference type="Pfam" id="PF07938">
    <property type="entry name" value="Fungal_lectin"/>
    <property type="match status" value="1"/>
</dbReference>
<proteinExistence type="inferred from homology"/>
<gene>
    <name evidence="2" type="ORF">VFPPC_14447</name>
</gene>
<dbReference type="Proteomes" id="UP000078397">
    <property type="component" value="Unassembled WGS sequence"/>
</dbReference>
<dbReference type="InterPro" id="IPR012475">
    <property type="entry name" value="Fungal_lectin"/>
</dbReference>
<name>A0A179FNM8_METCM</name>
<comment type="caution">
    <text evidence="2">The sequence shown here is derived from an EMBL/GenBank/DDBJ whole genome shotgun (WGS) entry which is preliminary data.</text>
</comment>
<dbReference type="OrthoDB" id="10031947at2759"/>
<protein>
    <submittedName>
        <fullName evidence="2">Fungal fucose-specific lectin domain-containing protein</fullName>
    </submittedName>
</protein>
<dbReference type="GeneID" id="28856210"/>
<keyword evidence="3" id="KW-1185">Reference proteome</keyword>
<accession>A0A179FNM8</accession>
<dbReference type="KEGG" id="pchm:VFPPC_14447"/>